<dbReference type="AlphaFoldDB" id="A0A5B0M981"/>
<gene>
    <name evidence="1" type="ORF">PGTUg99_014113</name>
</gene>
<organism evidence="1 2">
    <name type="scientific">Puccinia graminis f. sp. tritici</name>
    <dbReference type="NCBI Taxonomy" id="56615"/>
    <lineage>
        <taxon>Eukaryota</taxon>
        <taxon>Fungi</taxon>
        <taxon>Dikarya</taxon>
        <taxon>Basidiomycota</taxon>
        <taxon>Pucciniomycotina</taxon>
        <taxon>Pucciniomycetes</taxon>
        <taxon>Pucciniales</taxon>
        <taxon>Pucciniaceae</taxon>
        <taxon>Puccinia</taxon>
    </lineage>
</organism>
<evidence type="ECO:0000313" key="1">
    <source>
        <dbReference type="EMBL" id="KAA1072540.1"/>
    </source>
</evidence>
<comment type="caution">
    <text evidence="1">The sequence shown here is derived from an EMBL/GenBank/DDBJ whole genome shotgun (WGS) entry which is preliminary data.</text>
</comment>
<dbReference type="EMBL" id="VDEP01000478">
    <property type="protein sequence ID" value="KAA1072540.1"/>
    <property type="molecule type" value="Genomic_DNA"/>
</dbReference>
<sequence>MEERLNETSAAILHERRPFVEPLLHRLGPFVDFTKGPSLNTAGLLFFRAFSTPHQARSQLLRQSVMIRDK</sequence>
<proteinExistence type="predicted"/>
<evidence type="ECO:0000313" key="2">
    <source>
        <dbReference type="Proteomes" id="UP000325313"/>
    </source>
</evidence>
<protein>
    <submittedName>
        <fullName evidence="1">Uncharacterized protein</fullName>
    </submittedName>
</protein>
<reference evidence="1 2" key="1">
    <citation type="submission" date="2019-05" db="EMBL/GenBank/DDBJ databases">
        <title>Emergence of the Ug99 lineage of the wheat stem rust pathogen through somatic hybridization.</title>
        <authorList>
            <person name="Li F."/>
            <person name="Upadhyaya N.M."/>
            <person name="Sperschneider J."/>
            <person name="Matny O."/>
            <person name="Nguyen-Phuc H."/>
            <person name="Mago R."/>
            <person name="Raley C."/>
            <person name="Miller M.E."/>
            <person name="Silverstein K.A.T."/>
            <person name="Henningsen E."/>
            <person name="Hirsch C.D."/>
            <person name="Visser B."/>
            <person name="Pretorius Z.A."/>
            <person name="Steffenson B.J."/>
            <person name="Schwessinger B."/>
            <person name="Dodds P.N."/>
            <person name="Figueroa M."/>
        </authorList>
    </citation>
    <scope>NUCLEOTIDE SEQUENCE [LARGE SCALE GENOMIC DNA]</scope>
    <source>
        <strain evidence="1 2">Ug99</strain>
    </source>
</reference>
<dbReference type="Proteomes" id="UP000325313">
    <property type="component" value="Unassembled WGS sequence"/>
</dbReference>
<accession>A0A5B0M981</accession>
<name>A0A5B0M981_PUCGR</name>